<dbReference type="InterPro" id="IPR026444">
    <property type="entry name" value="Secre_tail"/>
</dbReference>
<dbReference type="NCBIfam" id="TIGR04183">
    <property type="entry name" value="Por_Secre_tail"/>
    <property type="match status" value="1"/>
</dbReference>
<protein>
    <recommendedName>
        <fullName evidence="1">Secretion system C-terminal sorting domain-containing protein</fullName>
    </recommendedName>
</protein>
<sequence>LLKISGLSGGVRISIFDITGRRVLCGAIQVGDPVIDLSNLKSGVYFLSVEGEEVDHHKFVLLK</sequence>
<dbReference type="EMBL" id="QNBE01000164">
    <property type="protein sequence ID" value="RKX68424.1"/>
    <property type="molecule type" value="Genomic_DNA"/>
</dbReference>
<comment type="caution">
    <text evidence="2">The sequence shown here is derived from an EMBL/GenBank/DDBJ whole genome shotgun (WGS) entry which is preliminary data.</text>
</comment>
<dbReference type="Proteomes" id="UP000268469">
    <property type="component" value="Unassembled WGS sequence"/>
</dbReference>
<evidence type="ECO:0000313" key="2">
    <source>
        <dbReference type="EMBL" id="RKX68424.1"/>
    </source>
</evidence>
<accession>A0A660SC95</accession>
<feature type="domain" description="Secretion system C-terminal sorting" evidence="1">
    <location>
        <begin position="11"/>
        <end position="60"/>
    </location>
</feature>
<dbReference type="Pfam" id="PF18962">
    <property type="entry name" value="Por_Secre_tail"/>
    <property type="match status" value="1"/>
</dbReference>
<feature type="non-terminal residue" evidence="2">
    <location>
        <position position="1"/>
    </location>
</feature>
<evidence type="ECO:0000259" key="1">
    <source>
        <dbReference type="Pfam" id="PF18962"/>
    </source>
</evidence>
<gene>
    <name evidence="2" type="ORF">DRP53_10785</name>
</gene>
<dbReference type="AlphaFoldDB" id="A0A660SC95"/>
<proteinExistence type="predicted"/>
<organism evidence="2 3">
    <name type="scientific">candidate division WOR-3 bacterium</name>
    <dbReference type="NCBI Taxonomy" id="2052148"/>
    <lineage>
        <taxon>Bacteria</taxon>
        <taxon>Bacteria division WOR-3</taxon>
    </lineage>
</organism>
<reference evidence="2 3" key="1">
    <citation type="submission" date="2018-06" db="EMBL/GenBank/DDBJ databases">
        <title>Extensive metabolic versatility and redundancy in microbially diverse, dynamic hydrothermal sediments.</title>
        <authorList>
            <person name="Dombrowski N."/>
            <person name="Teske A."/>
            <person name="Baker B.J."/>
        </authorList>
    </citation>
    <scope>NUCLEOTIDE SEQUENCE [LARGE SCALE GENOMIC DNA]</scope>
    <source>
        <strain evidence="2">B36_G15</strain>
    </source>
</reference>
<evidence type="ECO:0000313" key="3">
    <source>
        <dbReference type="Proteomes" id="UP000268469"/>
    </source>
</evidence>
<name>A0A660SC95_UNCW3</name>